<accession>A0A1G7ERR6</accession>
<dbReference type="RefSeq" id="WP_090524658.1">
    <property type="nucleotide sequence ID" value="NZ_FNAH01000009.1"/>
</dbReference>
<sequence>MLKFTPILLILAYTAVMWFFSVWRLKRELAEHSTPLDHARLNPLLDRLGGAMDLPRIRAFVYEIPAINGLAAPDGRIFVTRGFLDRMKAGEVTPEEIASVIAHELGHVAHGHTKRRLIDFAGQNVIRSVLIGTIGRFIPFIGPWLVNLATMALAARLSQGDEFEADRFATALMIRAGIGAAPQISLFEKLNRLSGGRGATAPAWLLSHPATERRIAAIRTHEHRWQSGGSDDRPG</sequence>
<dbReference type="GO" id="GO:0046872">
    <property type="term" value="F:metal ion binding"/>
    <property type="evidence" value="ECO:0007669"/>
    <property type="project" value="UniProtKB-KW"/>
</dbReference>
<dbReference type="InterPro" id="IPR051156">
    <property type="entry name" value="Mito/Outer_Membr_Metalloprot"/>
</dbReference>
<name>A0A1G7ERR6_9RHOB</name>
<evidence type="ECO:0000313" key="10">
    <source>
        <dbReference type="Proteomes" id="UP000199344"/>
    </source>
</evidence>
<dbReference type="GO" id="GO:0051603">
    <property type="term" value="P:proteolysis involved in protein catabolic process"/>
    <property type="evidence" value="ECO:0007669"/>
    <property type="project" value="TreeGrafter"/>
</dbReference>
<keyword evidence="1 6" id="KW-0645">Protease</keyword>
<dbReference type="STRING" id="591205.SAMN05421538_10960"/>
<comment type="similarity">
    <text evidence="6">Belongs to the peptidase M48 family.</text>
</comment>
<protein>
    <submittedName>
        <fullName evidence="9">Putative metalloprotease</fullName>
    </submittedName>
</protein>
<evidence type="ECO:0000256" key="4">
    <source>
        <dbReference type="ARBA" id="ARBA00022833"/>
    </source>
</evidence>
<evidence type="ECO:0000256" key="7">
    <source>
        <dbReference type="SAM" id="Phobius"/>
    </source>
</evidence>
<feature type="domain" description="Peptidase M48" evidence="8">
    <location>
        <begin position="50"/>
        <end position="220"/>
    </location>
</feature>
<keyword evidence="7" id="KW-0812">Transmembrane</keyword>
<proteinExistence type="inferred from homology"/>
<dbReference type="Proteomes" id="UP000199344">
    <property type="component" value="Unassembled WGS sequence"/>
</dbReference>
<keyword evidence="4 6" id="KW-0862">Zinc</keyword>
<dbReference type="CDD" id="cd07332">
    <property type="entry name" value="M48C_Oma1_like"/>
    <property type="match status" value="1"/>
</dbReference>
<dbReference type="PANTHER" id="PTHR22726">
    <property type="entry name" value="METALLOENDOPEPTIDASE OMA1"/>
    <property type="match status" value="1"/>
</dbReference>
<dbReference type="PANTHER" id="PTHR22726:SF1">
    <property type="entry name" value="METALLOENDOPEPTIDASE OMA1, MITOCHONDRIAL"/>
    <property type="match status" value="1"/>
</dbReference>
<comment type="cofactor">
    <cofactor evidence="6">
        <name>Zn(2+)</name>
        <dbReference type="ChEBI" id="CHEBI:29105"/>
    </cofactor>
    <text evidence="6">Binds 1 zinc ion per subunit.</text>
</comment>
<dbReference type="Pfam" id="PF01435">
    <property type="entry name" value="Peptidase_M48"/>
    <property type="match status" value="1"/>
</dbReference>
<dbReference type="OrthoDB" id="9810445at2"/>
<keyword evidence="7" id="KW-1133">Transmembrane helix</keyword>
<dbReference type="AlphaFoldDB" id="A0A1G7ERR6"/>
<gene>
    <name evidence="9" type="ORF">SAMN05421538_10960</name>
</gene>
<evidence type="ECO:0000313" key="9">
    <source>
        <dbReference type="EMBL" id="SDE66354.1"/>
    </source>
</evidence>
<evidence type="ECO:0000256" key="6">
    <source>
        <dbReference type="RuleBase" id="RU003983"/>
    </source>
</evidence>
<reference evidence="9 10" key="1">
    <citation type="submission" date="2016-10" db="EMBL/GenBank/DDBJ databases">
        <authorList>
            <person name="de Groot N.N."/>
        </authorList>
    </citation>
    <scope>NUCLEOTIDE SEQUENCE [LARGE SCALE GENOMIC DNA]</scope>
    <source>
        <strain evidence="9 10">DSM 22220</strain>
    </source>
</reference>
<keyword evidence="2" id="KW-0479">Metal-binding</keyword>
<evidence type="ECO:0000259" key="8">
    <source>
        <dbReference type="Pfam" id="PF01435"/>
    </source>
</evidence>
<keyword evidence="5 6" id="KW-0482">Metalloprotease</keyword>
<dbReference type="EMBL" id="FNAH01000009">
    <property type="protein sequence ID" value="SDE66354.1"/>
    <property type="molecule type" value="Genomic_DNA"/>
</dbReference>
<feature type="transmembrane region" description="Helical" evidence="7">
    <location>
        <begin position="6"/>
        <end position="23"/>
    </location>
</feature>
<evidence type="ECO:0000256" key="2">
    <source>
        <dbReference type="ARBA" id="ARBA00022723"/>
    </source>
</evidence>
<dbReference type="GO" id="GO:0016020">
    <property type="term" value="C:membrane"/>
    <property type="evidence" value="ECO:0007669"/>
    <property type="project" value="TreeGrafter"/>
</dbReference>
<keyword evidence="7" id="KW-0472">Membrane</keyword>
<dbReference type="InterPro" id="IPR001915">
    <property type="entry name" value="Peptidase_M48"/>
</dbReference>
<evidence type="ECO:0000256" key="1">
    <source>
        <dbReference type="ARBA" id="ARBA00022670"/>
    </source>
</evidence>
<evidence type="ECO:0000256" key="3">
    <source>
        <dbReference type="ARBA" id="ARBA00022801"/>
    </source>
</evidence>
<dbReference type="GO" id="GO:0004222">
    <property type="term" value="F:metalloendopeptidase activity"/>
    <property type="evidence" value="ECO:0007669"/>
    <property type="project" value="InterPro"/>
</dbReference>
<keyword evidence="10" id="KW-1185">Reference proteome</keyword>
<organism evidence="9 10">
    <name type="scientific">Paracoccus isoporae</name>
    <dbReference type="NCBI Taxonomy" id="591205"/>
    <lineage>
        <taxon>Bacteria</taxon>
        <taxon>Pseudomonadati</taxon>
        <taxon>Pseudomonadota</taxon>
        <taxon>Alphaproteobacteria</taxon>
        <taxon>Rhodobacterales</taxon>
        <taxon>Paracoccaceae</taxon>
        <taxon>Paracoccus</taxon>
    </lineage>
</organism>
<keyword evidence="3 6" id="KW-0378">Hydrolase</keyword>
<dbReference type="Gene3D" id="3.30.2010.10">
    <property type="entry name" value="Metalloproteases ('zincins'), catalytic domain"/>
    <property type="match status" value="1"/>
</dbReference>
<evidence type="ECO:0000256" key="5">
    <source>
        <dbReference type="ARBA" id="ARBA00023049"/>
    </source>
</evidence>